<evidence type="ECO:0000313" key="3">
    <source>
        <dbReference type="EMBL" id="KAF5748296.1"/>
    </source>
</evidence>
<evidence type="ECO:0000256" key="1">
    <source>
        <dbReference type="SAM" id="Phobius"/>
    </source>
</evidence>
<keyword evidence="2" id="KW-0732">Signal</keyword>
<sequence length="64" mass="6078">MALSKASILALMALIIALIGAAAAQSVDGPAPSPASGAGSLSISFGSAGLVALMALVFGAGFRF</sequence>
<feature type="chain" id="PRO_5029914086" evidence="2">
    <location>
        <begin position="25"/>
        <end position="64"/>
    </location>
</feature>
<evidence type="ECO:0000313" key="4">
    <source>
        <dbReference type="Proteomes" id="UP000593562"/>
    </source>
</evidence>
<dbReference type="InParanoid" id="A0A7J7DQC2"/>
<dbReference type="Proteomes" id="UP000593562">
    <property type="component" value="Unassembled WGS sequence"/>
</dbReference>
<keyword evidence="4" id="KW-1185">Reference proteome</keyword>
<keyword evidence="1" id="KW-0812">Transmembrane</keyword>
<keyword evidence="1" id="KW-1133">Transmembrane helix</keyword>
<organism evidence="3 4">
    <name type="scientific">Tripterygium wilfordii</name>
    <name type="common">Thunder God vine</name>
    <dbReference type="NCBI Taxonomy" id="458696"/>
    <lineage>
        <taxon>Eukaryota</taxon>
        <taxon>Viridiplantae</taxon>
        <taxon>Streptophyta</taxon>
        <taxon>Embryophyta</taxon>
        <taxon>Tracheophyta</taxon>
        <taxon>Spermatophyta</taxon>
        <taxon>Magnoliopsida</taxon>
        <taxon>eudicotyledons</taxon>
        <taxon>Gunneridae</taxon>
        <taxon>Pentapetalae</taxon>
        <taxon>rosids</taxon>
        <taxon>fabids</taxon>
        <taxon>Celastrales</taxon>
        <taxon>Celastraceae</taxon>
        <taxon>Tripterygium</taxon>
    </lineage>
</organism>
<proteinExistence type="predicted"/>
<dbReference type="EMBL" id="JAAARO010000004">
    <property type="protein sequence ID" value="KAF5748296.1"/>
    <property type="molecule type" value="Genomic_DNA"/>
</dbReference>
<feature type="signal peptide" evidence="2">
    <location>
        <begin position="1"/>
        <end position="24"/>
    </location>
</feature>
<dbReference type="AlphaFoldDB" id="A0A7J7DQC2"/>
<comment type="caution">
    <text evidence="3">The sequence shown here is derived from an EMBL/GenBank/DDBJ whole genome shotgun (WGS) entry which is preliminary data.</text>
</comment>
<name>A0A7J7DQC2_TRIWF</name>
<reference evidence="3 4" key="1">
    <citation type="journal article" date="2020" name="Nat. Commun.">
        <title>Genome of Tripterygium wilfordii and identification of cytochrome P450 involved in triptolide biosynthesis.</title>
        <authorList>
            <person name="Tu L."/>
            <person name="Su P."/>
            <person name="Zhang Z."/>
            <person name="Gao L."/>
            <person name="Wang J."/>
            <person name="Hu T."/>
            <person name="Zhou J."/>
            <person name="Zhang Y."/>
            <person name="Zhao Y."/>
            <person name="Liu Y."/>
            <person name="Song Y."/>
            <person name="Tong Y."/>
            <person name="Lu Y."/>
            <person name="Yang J."/>
            <person name="Xu C."/>
            <person name="Jia M."/>
            <person name="Peters R.J."/>
            <person name="Huang L."/>
            <person name="Gao W."/>
        </authorList>
    </citation>
    <scope>NUCLEOTIDE SEQUENCE [LARGE SCALE GENOMIC DNA]</scope>
    <source>
        <strain evidence="4">cv. XIE 37</strain>
        <tissue evidence="3">Leaf</tissue>
    </source>
</reference>
<gene>
    <name evidence="3" type="ORF">HS088_TW04G00248</name>
</gene>
<keyword evidence="1" id="KW-0472">Membrane</keyword>
<accession>A0A7J7DQC2</accession>
<feature type="transmembrane region" description="Helical" evidence="1">
    <location>
        <begin position="40"/>
        <end position="62"/>
    </location>
</feature>
<evidence type="ECO:0000256" key="2">
    <source>
        <dbReference type="SAM" id="SignalP"/>
    </source>
</evidence>
<protein>
    <submittedName>
        <fullName evidence="3">Uncharacterized protein</fullName>
    </submittedName>
</protein>